<evidence type="ECO:0000313" key="2">
    <source>
        <dbReference type="EMBL" id="RDI42346.1"/>
    </source>
</evidence>
<dbReference type="Gene3D" id="3.40.50.300">
    <property type="entry name" value="P-loop containing nucleotide triphosphate hydrolases"/>
    <property type="match status" value="1"/>
</dbReference>
<dbReference type="InterPro" id="IPR027417">
    <property type="entry name" value="P-loop_NTPase"/>
</dbReference>
<proteinExistence type="predicted"/>
<dbReference type="PANTHER" id="PTHR43681:SF1">
    <property type="entry name" value="SARCALUMENIN"/>
    <property type="match status" value="1"/>
</dbReference>
<dbReference type="InterPro" id="IPR051943">
    <property type="entry name" value="TRAFAC_Dynamin-like_GTPase"/>
</dbReference>
<accession>A0A370GGI6</accession>
<dbReference type="SUPFAM" id="SSF48452">
    <property type="entry name" value="TPR-like"/>
    <property type="match status" value="1"/>
</dbReference>
<dbReference type="Pfam" id="PF00350">
    <property type="entry name" value="Dynamin_N"/>
    <property type="match status" value="1"/>
</dbReference>
<sequence length="1047" mass="122516">MHISVYFIDRSPLCANQDTACAKITFLCASGQWAAVPGYPIHKFHTDRVSVLTKSDKYRGVTVTSQAPHLEIPAIYIKYITEGTRKCIKNESEMKFIANNSLLEYEDSRTMCFNLFHIRVHKWKHAKYFYIMQINSSGDEKMIEGQLIRKVFYESYTEGNETDHPIRILGEEYLKEQEKEVPELSHIRYAQGEIYFHNKDFEAAIFKWENIVNELEPWAKKNTADAYFELDLLPTAEEIYKSIKTENIVLNTEISLQLLSLYMVREKHEQADRVVKKVVALNPDYPNVTKIARSFYERQQDWESAVELAVNEAVRTRSLQWFEVLNDYIDRGATLSFQPDYFKEALHALYGMDKAAFERLAASLWRSYDKQPSYIAWLYSINGLLRELDINREYPWHELSRLHRDTYMDLVSGQYYMKELSHVLPQLIMNWTKLSDAEQSLFAGSAAMAWEEMFPGSIEYAALEEADRLIKHLRGEFDGLKKGLLLFETICLWAEEKELTVAQRYRWMIKELLDFNVNHVLMAGMNGNGKSAFINSIVGENLLGSPTPSVMLIKNGDEVELNELTENEVYSISSLEEFYDRTNGTLPKMAGETFYEINVPSPFLAQNKLAFIDTPGAGSVERNEIAKFLPMADILLFVTNINTPLTSGEWEFLRKLKKKAPKLQVHFLLNKVDTIYNDQEAQRILMETSDRIHTEFPHSQVFLYSSLYSNTGQKQEWTQFISSAFSYRDIEEERTERLLNLVKDFIQYLLTKRVEMERGYVHSIMWDEEMTKKLNGAIHQTEDLESEKAAVIANRYHQIKEDVRVELAERIPRIFKECADSIHEDSDFRDLHIRLNDEMNEKVHQDIENRILPKLYDSLQEWITFAKAEFEDSQMQLSEMSDGFNTLYEEERIILEGDFRVLEDWRRDAERMTTSVQVEKVNILLKNNPSQLLLKGAGKLFGALPQNKNMLYNSYRRLLENEDYQESADSIISNFMLQFDLFEKSLKRDVSFFFREPIAVLKQNVEETLAVIETNKQLLENMKTNPEIYEDALTFYELKTRQYERMI</sequence>
<name>A0A370GGI6_9BACI</name>
<protein>
    <submittedName>
        <fullName evidence="2">Dynamin family protein</fullName>
    </submittedName>
</protein>
<dbReference type="AlphaFoldDB" id="A0A370GGI6"/>
<reference evidence="2 3" key="1">
    <citation type="submission" date="2018-07" db="EMBL/GenBank/DDBJ databases">
        <title>Genomic Encyclopedia of Type Strains, Phase IV (KMG-IV): sequencing the most valuable type-strain genomes for metagenomic binning, comparative biology and taxonomic classification.</title>
        <authorList>
            <person name="Goeker M."/>
        </authorList>
    </citation>
    <scope>NUCLEOTIDE SEQUENCE [LARGE SCALE GENOMIC DNA]</scope>
    <source>
        <strain evidence="2 3">DSM 25281</strain>
    </source>
</reference>
<evidence type="ECO:0000259" key="1">
    <source>
        <dbReference type="Pfam" id="PF00350"/>
    </source>
</evidence>
<dbReference type="InterPro" id="IPR045063">
    <property type="entry name" value="Dynamin_N"/>
</dbReference>
<feature type="domain" description="Dynamin N-terminal" evidence="1">
    <location>
        <begin position="522"/>
        <end position="670"/>
    </location>
</feature>
<dbReference type="EMBL" id="QQAY01000005">
    <property type="protein sequence ID" value="RDI42346.1"/>
    <property type="molecule type" value="Genomic_DNA"/>
</dbReference>
<gene>
    <name evidence="2" type="ORF">DFR59_105187</name>
</gene>
<evidence type="ECO:0000313" key="3">
    <source>
        <dbReference type="Proteomes" id="UP000255326"/>
    </source>
</evidence>
<dbReference type="InterPro" id="IPR011990">
    <property type="entry name" value="TPR-like_helical_dom_sf"/>
</dbReference>
<comment type="caution">
    <text evidence="2">The sequence shown here is derived from an EMBL/GenBank/DDBJ whole genome shotgun (WGS) entry which is preliminary data.</text>
</comment>
<dbReference type="Gene3D" id="1.25.40.10">
    <property type="entry name" value="Tetratricopeptide repeat domain"/>
    <property type="match status" value="1"/>
</dbReference>
<keyword evidence="3" id="KW-1185">Reference proteome</keyword>
<organism evidence="2 3">
    <name type="scientific">Falsibacillus pallidus</name>
    <dbReference type="NCBI Taxonomy" id="493781"/>
    <lineage>
        <taxon>Bacteria</taxon>
        <taxon>Bacillati</taxon>
        <taxon>Bacillota</taxon>
        <taxon>Bacilli</taxon>
        <taxon>Bacillales</taxon>
        <taxon>Bacillaceae</taxon>
        <taxon>Falsibacillus</taxon>
    </lineage>
</organism>
<dbReference type="PANTHER" id="PTHR43681">
    <property type="entry name" value="TRANSMEMBRANE GTPASE FZO"/>
    <property type="match status" value="1"/>
</dbReference>
<dbReference type="SUPFAM" id="SSF52540">
    <property type="entry name" value="P-loop containing nucleoside triphosphate hydrolases"/>
    <property type="match status" value="1"/>
</dbReference>
<dbReference type="Proteomes" id="UP000255326">
    <property type="component" value="Unassembled WGS sequence"/>
</dbReference>